<dbReference type="PANTHER" id="PTHR12630:SF1">
    <property type="entry name" value="GLUCOSIDASE 2 SUBUNIT BETA"/>
    <property type="match status" value="1"/>
</dbReference>
<dbReference type="GO" id="GO:0006491">
    <property type="term" value="P:N-glycan processing"/>
    <property type="evidence" value="ECO:0007669"/>
    <property type="project" value="TreeGrafter"/>
</dbReference>
<evidence type="ECO:0000313" key="9">
    <source>
        <dbReference type="EMBL" id="EIW82175.1"/>
    </source>
</evidence>
<dbReference type="RefSeq" id="XP_007767936.1">
    <property type="nucleotide sequence ID" value="XM_007769746.1"/>
</dbReference>
<protein>
    <recommendedName>
        <fullName evidence="1">Glucosidase 2 subunit beta</fullName>
    </recommendedName>
</protein>
<dbReference type="GeneID" id="19205217"/>
<feature type="signal peptide" evidence="7">
    <location>
        <begin position="1"/>
        <end position="16"/>
    </location>
</feature>
<evidence type="ECO:0000256" key="5">
    <source>
        <dbReference type="SAM" id="Coils"/>
    </source>
</evidence>
<dbReference type="OMA" id="YENGQHC"/>
<feature type="coiled-coil region" evidence="5">
    <location>
        <begin position="373"/>
        <end position="400"/>
    </location>
</feature>
<dbReference type="AlphaFoldDB" id="A0A5M3MU06"/>
<dbReference type="PROSITE" id="PS51914">
    <property type="entry name" value="MRH"/>
    <property type="match status" value="1"/>
</dbReference>
<dbReference type="GO" id="GO:0017177">
    <property type="term" value="C:glucosidase II complex"/>
    <property type="evidence" value="ECO:0007669"/>
    <property type="project" value="TreeGrafter"/>
</dbReference>
<evidence type="ECO:0000256" key="4">
    <source>
        <dbReference type="ARBA" id="ARBA00023157"/>
    </source>
</evidence>
<dbReference type="KEGG" id="cput:CONPUDRAFT_164812"/>
<keyword evidence="4" id="KW-1015">Disulfide bond</keyword>
<feature type="coiled-coil region" evidence="5">
    <location>
        <begin position="147"/>
        <end position="181"/>
    </location>
</feature>
<dbReference type="SUPFAM" id="SSF50911">
    <property type="entry name" value="Mannose 6-phosphate receptor domain"/>
    <property type="match status" value="1"/>
</dbReference>
<feature type="chain" id="PRO_5024295574" description="Glucosidase 2 subunit beta" evidence="7">
    <location>
        <begin position="17"/>
        <end position="538"/>
    </location>
</feature>
<organism evidence="9 10">
    <name type="scientific">Coniophora puteana (strain RWD-64-598)</name>
    <name type="common">Brown rot fungus</name>
    <dbReference type="NCBI Taxonomy" id="741705"/>
    <lineage>
        <taxon>Eukaryota</taxon>
        <taxon>Fungi</taxon>
        <taxon>Dikarya</taxon>
        <taxon>Basidiomycota</taxon>
        <taxon>Agaricomycotina</taxon>
        <taxon>Agaricomycetes</taxon>
        <taxon>Agaricomycetidae</taxon>
        <taxon>Boletales</taxon>
        <taxon>Coniophorineae</taxon>
        <taxon>Coniophoraceae</taxon>
        <taxon>Coniophora</taxon>
    </lineage>
</organism>
<dbReference type="InterPro" id="IPR036607">
    <property type="entry name" value="PRKCSH"/>
</dbReference>
<evidence type="ECO:0000256" key="7">
    <source>
        <dbReference type="SAM" id="SignalP"/>
    </source>
</evidence>
<evidence type="ECO:0000259" key="8">
    <source>
        <dbReference type="PROSITE" id="PS51914"/>
    </source>
</evidence>
<proteinExistence type="predicted"/>
<keyword evidence="10" id="KW-1185">Reference proteome</keyword>
<accession>A0A5M3MU06</accession>
<dbReference type="EMBL" id="JH711577">
    <property type="protein sequence ID" value="EIW82175.1"/>
    <property type="molecule type" value="Genomic_DNA"/>
</dbReference>
<evidence type="ECO:0000256" key="3">
    <source>
        <dbReference type="ARBA" id="ARBA00022824"/>
    </source>
</evidence>
<evidence type="ECO:0000313" key="10">
    <source>
        <dbReference type="Proteomes" id="UP000053558"/>
    </source>
</evidence>
<dbReference type="InterPro" id="IPR044865">
    <property type="entry name" value="MRH_dom"/>
</dbReference>
<reference evidence="10" key="1">
    <citation type="journal article" date="2012" name="Science">
        <title>The Paleozoic origin of enzymatic lignin decomposition reconstructed from 31 fungal genomes.</title>
        <authorList>
            <person name="Floudas D."/>
            <person name="Binder M."/>
            <person name="Riley R."/>
            <person name="Barry K."/>
            <person name="Blanchette R.A."/>
            <person name="Henrissat B."/>
            <person name="Martinez A.T."/>
            <person name="Otillar R."/>
            <person name="Spatafora J.W."/>
            <person name="Yadav J.S."/>
            <person name="Aerts A."/>
            <person name="Benoit I."/>
            <person name="Boyd A."/>
            <person name="Carlson A."/>
            <person name="Copeland A."/>
            <person name="Coutinho P.M."/>
            <person name="de Vries R.P."/>
            <person name="Ferreira P."/>
            <person name="Findley K."/>
            <person name="Foster B."/>
            <person name="Gaskell J."/>
            <person name="Glotzer D."/>
            <person name="Gorecki P."/>
            <person name="Heitman J."/>
            <person name="Hesse C."/>
            <person name="Hori C."/>
            <person name="Igarashi K."/>
            <person name="Jurgens J.A."/>
            <person name="Kallen N."/>
            <person name="Kersten P."/>
            <person name="Kohler A."/>
            <person name="Kuees U."/>
            <person name="Kumar T.K.A."/>
            <person name="Kuo A."/>
            <person name="LaButti K."/>
            <person name="Larrondo L.F."/>
            <person name="Lindquist E."/>
            <person name="Ling A."/>
            <person name="Lombard V."/>
            <person name="Lucas S."/>
            <person name="Lundell T."/>
            <person name="Martin R."/>
            <person name="McLaughlin D.J."/>
            <person name="Morgenstern I."/>
            <person name="Morin E."/>
            <person name="Murat C."/>
            <person name="Nagy L.G."/>
            <person name="Nolan M."/>
            <person name="Ohm R.A."/>
            <person name="Patyshakuliyeva A."/>
            <person name="Rokas A."/>
            <person name="Ruiz-Duenas F.J."/>
            <person name="Sabat G."/>
            <person name="Salamov A."/>
            <person name="Samejima M."/>
            <person name="Schmutz J."/>
            <person name="Slot J.C."/>
            <person name="St John F."/>
            <person name="Stenlid J."/>
            <person name="Sun H."/>
            <person name="Sun S."/>
            <person name="Syed K."/>
            <person name="Tsang A."/>
            <person name="Wiebenga A."/>
            <person name="Young D."/>
            <person name="Pisabarro A."/>
            <person name="Eastwood D.C."/>
            <person name="Martin F."/>
            <person name="Cullen D."/>
            <person name="Grigoriev I.V."/>
            <person name="Hibbett D.S."/>
        </authorList>
    </citation>
    <scope>NUCLEOTIDE SEQUENCE [LARGE SCALE GENOMIC DNA]</scope>
    <source>
        <strain evidence="10">RWD-64-598 SS2</strain>
    </source>
</reference>
<keyword evidence="3" id="KW-0256">Endoplasmic reticulum</keyword>
<evidence type="ECO:0000256" key="6">
    <source>
        <dbReference type="SAM" id="MobiDB-lite"/>
    </source>
</evidence>
<feature type="compositionally biased region" description="Low complexity" evidence="6">
    <location>
        <begin position="276"/>
        <end position="286"/>
    </location>
</feature>
<dbReference type="Proteomes" id="UP000053558">
    <property type="component" value="Unassembled WGS sequence"/>
</dbReference>
<dbReference type="PANTHER" id="PTHR12630">
    <property type="entry name" value="N-LINKED OLIGOSACCHARIDE PROCESSING"/>
    <property type="match status" value="1"/>
</dbReference>
<dbReference type="InterPro" id="IPR028146">
    <property type="entry name" value="PRKCSH_N"/>
</dbReference>
<evidence type="ECO:0000256" key="2">
    <source>
        <dbReference type="ARBA" id="ARBA00022729"/>
    </source>
</evidence>
<evidence type="ECO:0000256" key="1">
    <source>
        <dbReference type="ARBA" id="ARBA00022387"/>
    </source>
</evidence>
<feature type="region of interest" description="Disordered" evidence="6">
    <location>
        <begin position="269"/>
        <end position="288"/>
    </location>
</feature>
<gene>
    <name evidence="9" type="ORF">CONPUDRAFT_164812</name>
</gene>
<dbReference type="InterPro" id="IPR039794">
    <property type="entry name" value="Gtb1-like"/>
</dbReference>
<comment type="caution">
    <text evidence="9">The sequence shown here is derived from an EMBL/GenBank/DDBJ whole genome shotgun (WGS) entry which is preliminary data.</text>
</comment>
<dbReference type="InterPro" id="IPR009011">
    <property type="entry name" value="Man6P_isomerase_rcpt-bd_dom_sf"/>
</dbReference>
<dbReference type="OrthoDB" id="28322at2759"/>
<feature type="domain" description="MRH" evidence="8">
    <location>
        <begin position="421"/>
        <end position="526"/>
    </location>
</feature>
<dbReference type="Pfam" id="PF12999">
    <property type="entry name" value="PRKCSH-like"/>
    <property type="match status" value="1"/>
</dbReference>
<keyword evidence="2 7" id="KW-0732">Signal</keyword>
<sequence>MVAWLPLLLAPLPVLGALDKTHGVRPDLLARYAPQGSTWKCLDGSKEIAWSAVNDDYCDCPDGSDEPGTSACPNSSFYCRNAGHIGSSILSSRVNDGLCEPECCDGSDEKPGVCPNVCDEVGKEYRKKRDAERKMQKTGSKIRSTYIAYAHKEKTRLEGLIAELEKEVATREAEVARLREIAEHAESLSAADIEHKQKSPLYQSLLTHHTALKSLQREHKKHLEREKALGEVLDSLRTGYNPNYQDMAVLEAVRGWETLAGLPHINDVRKDESEGAGDAAAEGQVQEAEELEEGIWDAAKIEKELDKLLKEDHTSLLLQHDKHIDAPGPSILFDLSSYVPDSIRPEFEAFRDIVVSWLAAFGLAKPVDVSGSADFARQELSDSEHSLKLTENELKEARVDFGDIFDPKGFGPEGEWKKLDGLCLSKDTGDYTYEICLFDEAKQKPNKGGSNFSLGKFTSWDTQQEPGTPAYYHKQRYTLGAKCWNGPQRSVELVLECGIENALLSVAELEKCEYQITGTTPALCTPPTDDDATGKDEL</sequence>
<keyword evidence="5" id="KW-0175">Coiled coil</keyword>
<dbReference type="Pfam" id="PF13015">
    <property type="entry name" value="PRKCSH_1"/>
    <property type="match status" value="1"/>
</dbReference>
<dbReference type="Gene3D" id="2.70.130.10">
    <property type="entry name" value="Mannose-6-phosphate receptor binding domain"/>
    <property type="match status" value="1"/>
</dbReference>
<name>A0A5M3MU06_CONPW</name>